<dbReference type="Proteomes" id="UP000828048">
    <property type="component" value="Chromosome 9"/>
</dbReference>
<comment type="caution">
    <text evidence="1">The sequence shown here is derived from an EMBL/GenBank/DDBJ whole genome shotgun (WGS) entry which is preliminary data.</text>
</comment>
<proteinExistence type="predicted"/>
<organism evidence="1 2">
    <name type="scientific">Vaccinium darrowii</name>
    <dbReference type="NCBI Taxonomy" id="229202"/>
    <lineage>
        <taxon>Eukaryota</taxon>
        <taxon>Viridiplantae</taxon>
        <taxon>Streptophyta</taxon>
        <taxon>Embryophyta</taxon>
        <taxon>Tracheophyta</taxon>
        <taxon>Spermatophyta</taxon>
        <taxon>Magnoliopsida</taxon>
        <taxon>eudicotyledons</taxon>
        <taxon>Gunneridae</taxon>
        <taxon>Pentapetalae</taxon>
        <taxon>asterids</taxon>
        <taxon>Ericales</taxon>
        <taxon>Ericaceae</taxon>
        <taxon>Vaccinioideae</taxon>
        <taxon>Vaccinieae</taxon>
        <taxon>Vaccinium</taxon>
    </lineage>
</organism>
<accession>A0ACB7ZP05</accession>
<reference evidence="1 2" key="1">
    <citation type="journal article" date="2021" name="Hortic Res">
        <title>High-quality reference genome and annotation aids understanding of berry development for evergreen blueberry (Vaccinium darrowii).</title>
        <authorList>
            <person name="Yu J."/>
            <person name="Hulse-Kemp A.M."/>
            <person name="Babiker E."/>
            <person name="Staton M."/>
        </authorList>
    </citation>
    <scope>NUCLEOTIDE SEQUENCE [LARGE SCALE GENOMIC DNA]</scope>
    <source>
        <strain evidence="2">cv. NJ 8807/NJ 8810</strain>
        <tissue evidence="1">Young leaf</tissue>
    </source>
</reference>
<evidence type="ECO:0000313" key="1">
    <source>
        <dbReference type="EMBL" id="KAH7867360.1"/>
    </source>
</evidence>
<sequence>MELTLFFFLASVLATSQAASTPNKIHLLRPHSGSSGHHVPGISCLSWRLAVEVDNIRNWDVVPGACENYVGHYMLGHQYRKDCNAATAPALQYAKSLKLTGDGKDVWVFDIDETALSNLPYYARPEIGFGANEYNATSFDEWIAEGIAPPVPAVLKLYQKLLRLGFKIVFISGTSEKYREIKISNLKLAGYHTWEKLILRPTSESGTTALVFKTAMRKELVEAGYRILGNIGDQWSDLFGTDSGNRTFKSTEANDNAAPPPYHHLRATLRHVQRRHFATKYTAKVVTESSDGRKLAISVNPPALPTDIRGYTLPRRDLICQVTKLLTQSPPAAASSPDHPFLLLSDLLHTLSPPLAPSEASEILKSLSSPHLALRFFRFCPSHIPNFRHDPFTYNRILLILSKSPSDDRNDAVRRILNEMERSGVRGNISTVNLLIGVFGGEELERCLGLVKKWELRLNCYTYKCLLQAYLRSSDLSKAFDVYGEMRRKGYKLDIFTYNMLLDALAKDEKVDQAYKVFDDMKHNHCEPDEYTYTILVRMTGKIGKPDEALALFQEMLTKGCIPNSIAYNTMIQALAKNRMVDKTIFLFSKMVENDCRPNEFTYSVILNVLVAEGQLGKLDEVVTISDKYMNKSIYAYLVRTLSKLGHASEAHRLFCNMWSFHNMGDRDAYFSMLESLCNAALGKFKQVSHLHDLYEKMKKDGPLPDIFTYNILISSFGRAGRVDEAVKIFEELENSKCKPDIISYNSLINCLGKNGDLDEAHIRFKEMQEKGLNPDVVTYSTLIECFGKTDKVEMARRLFDQMLAEGCCPNIVTYNILLDCLERSGRTAEAVDLYANLKQQGLTPDSITYAVLERLQSGSRRSGRIRRQSPITGWVVSPLRGVALVEASKACRGADIYMTDVIV</sequence>
<dbReference type="EMBL" id="CM037159">
    <property type="protein sequence ID" value="KAH7867360.1"/>
    <property type="molecule type" value="Genomic_DNA"/>
</dbReference>
<keyword evidence="2" id="KW-1185">Reference proteome</keyword>
<name>A0ACB7ZP05_9ERIC</name>
<gene>
    <name evidence="1" type="ORF">Vadar_032472</name>
</gene>
<protein>
    <submittedName>
        <fullName evidence="1">Uncharacterized protein</fullName>
    </submittedName>
</protein>
<evidence type="ECO:0000313" key="2">
    <source>
        <dbReference type="Proteomes" id="UP000828048"/>
    </source>
</evidence>